<name>A0A2S1R0F6_9FLAO</name>
<evidence type="ECO:0000313" key="2">
    <source>
        <dbReference type="EMBL" id="AWH86094.1"/>
    </source>
</evidence>
<dbReference type="Proteomes" id="UP000244929">
    <property type="component" value="Chromosome"/>
</dbReference>
<keyword evidence="3" id="KW-1185">Reference proteome</keyword>
<gene>
    <name evidence="2" type="ORF">HYN59_13675</name>
</gene>
<feature type="domain" description="DUF6891" evidence="1">
    <location>
        <begin position="28"/>
        <end position="204"/>
    </location>
</feature>
<reference evidence="2 3" key="1">
    <citation type="submission" date="2018-04" db="EMBL/GenBank/DDBJ databases">
        <title>Genome sequencing of Flavobacterium sp. HYN0059.</title>
        <authorList>
            <person name="Yi H."/>
            <person name="Baek C."/>
        </authorList>
    </citation>
    <scope>NUCLEOTIDE SEQUENCE [LARGE SCALE GENOMIC DNA]</scope>
    <source>
        <strain evidence="2 3">HYN0059</strain>
    </source>
</reference>
<sequence length="226" mass="25583">MVNHTDKSRNRLYLASGNNQYKNTPVEKLEDYKEDIDKKIKSGFFGSNDIISSYSEIGLDREELEGYVKQTAQQHAAAAQVSANLLSLQKVFDELSAEGYITLHKAGFTSSDAYEVIDEVLAETNFKPYGYILYNEQDLNRCLDDGELTLSFGAFRDTEQTQSNGKNKAETGAYFQSKLEEAGFVVDWDGSPDRKITLLGFDFKNYFDGTDWYYTRSLAILNKKAV</sequence>
<evidence type="ECO:0000259" key="1">
    <source>
        <dbReference type="Pfam" id="PF21831"/>
    </source>
</evidence>
<evidence type="ECO:0000313" key="3">
    <source>
        <dbReference type="Proteomes" id="UP000244929"/>
    </source>
</evidence>
<dbReference type="Pfam" id="PF21831">
    <property type="entry name" value="DUF6891"/>
    <property type="match status" value="1"/>
</dbReference>
<dbReference type="KEGG" id="falb:HYN59_13675"/>
<dbReference type="AlphaFoldDB" id="A0A2S1R0F6"/>
<protein>
    <recommendedName>
        <fullName evidence="1">DUF6891 domain-containing protein</fullName>
    </recommendedName>
</protein>
<accession>A0A2S1R0F6</accession>
<proteinExistence type="predicted"/>
<dbReference type="EMBL" id="CP029186">
    <property type="protein sequence ID" value="AWH86094.1"/>
    <property type="molecule type" value="Genomic_DNA"/>
</dbReference>
<organism evidence="2 3">
    <name type="scientific">Flavobacterium album</name>
    <dbReference type="NCBI Taxonomy" id="2175091"/>
    <lineage>
        <taxon>Bacteria</taxon>
        <taxon>Pseudomonadati</taxon>
        <taxon>Bacteroidota</taxon>
        <taxon>Flavobacteriia</taxon>
        <taxon>Flavobacteriales</taxon>
        <taxon>Flavobacteriaceae</taxon>
        <taxon>Flavobacterium</taxon>
    </lineage>
</organism>
<dbReference type="InterPro" id="IPR054186">
    <property type="entry name" value="DUF6891"/>
</dbReference>